<keyword evidence="2" id="KW-0732">Signal</keyword>
<feature type="compositionally biased region" description="Basic and acidic residues" evidence="1">
    <location>
        <begin position="111"/>
        <end position="125"/>
    </location>
</feature>
<dbReference type="Proteomes" id="UP000319257">
    <property type="component" value="Unassembled WGS sequence"/>
</dbReference>
<dbReference type="RefSeq" id="XP_030998729.1">
    <property type="nucleotide sequence ID" value="XM_031135156.1"/>
</dbReference>
<evidence type="ECO:0000313" key="4">
    <source>
        <dbReference type="Proteomes" id="UP000319257"/>
    </source>
</evidence>
<feature type="region of interest" description="Disordered" evidence="1">
    <location>
        <begin position="101"/>
        <end position="176"/>
    </location>
</feature>
<feature type="compositionally biased region" description="Acidic residues" evidence="1">
    <location>
        <begin position="222"/>
        <end position="231"/>
    </location>
</feature>
<proteinExistence type="predicted"/>
<reference evidence="3 4" key="1">
    <citation type="submission" date="2019-06" db="EMBL/GenBank/DDBJ databases">
        <title>Draft genome sequence of the filamentous fungus Phialemoniopsis curvata isolated from diesel fuel.</title>
        <authorList>
            <person name="Varaljay V.A."/>
            <person name="Lyon W.J."/>
            <person name="Crouch A.L."/>
            <person name="Drake C.E."/>
            <person name="Hollomon J.M."/>
            <person name="Nadeau L.J."/>
            <person name="Nunn H.S."/>
            <person name="Stevenson B.S."/>
            <person name="Bojanowski C.L."/>
            <person name="Crookes-Goodson W.J."/>
        </authorList>
    </citation>
    <scope>NUCLEOTIDE SEQUENCE [LARGE SCALE GENOMIC DNA]</scope>
    <source>
        <strain evidence="3 4">D216</strain>
    </source>
</reference>
<feature type="compositionally biased region" description="Basic and acidic residues" evidence="1">
    <location>
        <begin position="203"/>
        <end position="215"/>
    </location>
</feature>
<dbReference type="EMBL" id="SKBQ01000155">
    <property type="protein sequence ID" value="TPX17018.1"/>
    <property type="molecule type" value="Genomic_DNA"/>
</dbReference>
<dbReference type="InParanoid" id="A0A507BJZ1"/>
<feature type="region of interest" description="Disordered" evidence="1">
    <location>
        <begin position="59"/>
        <end position="87"/>
    </location>
</feature>
<protein>
    <submittedName>
        <fullName evidence="3">Uncharacterized protein</fullName>
    </submittedName>
</protein>
<dbReference type="GeneID" id="41979775"/>
<sequence length="257" mass="26996">MCILHLLFLVCDTLHGGIRLSCACFLFRSITNESTFFRFAPVYISVSFTPVVGGKKEREEKHFSARAEPEQDASEPEVDAQVHAQAPRHAVQVLWREDGPDEEVGAQHGAGGHDGRGARGREDGQRAGVAQEDARLAAAAPGPAHEQRVGREGPVDGRGPVADKGQEADGGDAEARDAVVGAAEVDRGDGVCAAGGEEGGVLEQEHRGRERRQGEVLRREELVDDVGDEEEGHVGGAGLGQGQEGVEVVEGLGGCGG</sequence>
<feature type="region of interest" description="Disordered" evidence="1">
    <location>
        <begin position="220"/>
        <end position="257"/>
    </location>
</feature>
<feature type="signal peptide" evidence="2">
    <location>
        <begin position="1"/>
        <end position="23"/>
    </location>
</feature>
<evidence type="ECO:0000256" key="2">
    <source>
        <dbReference type="SAM" id="SignalP"/>
    </source>
</evidence>
<keyword evidence="4" id="KW-1185">Reference proteome</keyword>
<feature type="compositionally biased region" description="Basic and acidic residues" evidence="1">
    <location>
        <begin position="59"/>
        <end position="69"/>
    </location>
</feature>
<dbReference type="STRING" id="1093900.A0A507BJZ1"/>
<evidence type="ECO:0000313" key="3">
    <source>
        <dbReference type="EMBL" id="TPX17018.1"/>
    </source>
</evidence>
<gene>
    <name evidence="3" type="ORF">E0L32_012328</name>
</gene>
<accession>A0A507BJZ1</accession>
<dbReference type="AlphaFoldDB" id="A0A507BJZ1"/>
<name>A0A507BJZ1_9PEZI</name>
<organism evidence="3 4">
    <name type="scientific">Thyridium curvatum</name>
    <dbReference type="NCBI Taxonomy" id="1093900"/>
    <lineage>
        <taxon>Eukaryota</taxon>
        <taxon>Fungi</taxon>
        <taxon>Dikarya</taxon>
        <taxon>Ascomycota</taxon>
        <taxon>Pezizomycotina</taxon>
        <taxon>Sordariomycetes</taxon>
        <taxon>Sordariomycetidae</taxon>
        <taxon>Thyridiales</taxon>
        <taxon>Thyridiaceae</taxon>
        <taxon>Thyridium</taxon>
    </lineage>
</organism>
<feature type="chain" id="PRO_5021194253" evidence="2">
    <location>
        <begin position="24"/>
        <end position="257"/>
    </location>
</feature>
<feature type="region of interest" description="Disordered" evidence="1">
    <location>
        <begin position="196"/>
        <end position="215"/>
    </location>
</feature>
<feature type="compositionally biased region" description="Basic and acidic residues" evidence="1">
    <location>
        <begin position="145"/>
        <end position="155"/>
    </location>
</feature>
<evidence type="ECO:0000256" key="1">
    <source>
        <dbReference type="SAM" id="MobiDB-lite"/>
    </source>
</evidence>
<comment type="caution">
    <text evidence="3">The sequence shown here is derived from an EMBL/GenBank/DDBJ whole genome shotgun (WGS) entry which is preliminary data.</text>
</comment>
<feature type="compositionally biased region" description="Gly residues" evidence="1">
    <location>
        <begin position="234"/>
        <end position="243"/>
    </location>
</feature>